<protein>
    <submittedName>
        <fullName evidence="2">Uncharacterized protein</fullName>
    </submittedName>
</protein>
<dbReference type="EMBL" id="LR796249">
    <property type="protein sequence ID" value="CAB4131026.1"/>
    <property type="molecule type" value="Genomic_DNA"/>
</dbReference>
<accession>A0A6J5LNG8</accession>
<reference evidence="2" key="1">
    <citation type="submission" date="2020-04" db="EMBL/GenBank/DDBJ databases">
        <authorList>
            <person name="Chiriac C."/>
            <person name="Salcher M."/>
            <person name="Ghai R."/>
            <person name="Kavagutti S V."/>
        </authorList>
    </citation>
    <scope>NUCLEOTIDE SEQUENCE</scope>
</reference>
<dbReference type="EMBL" id="LR796294">
    <property type="protein sequence ID" value="CAB4135192.1"/>
    <property type="molecule type" value="Genomic_DNA"/>
</dbReference>
<gene>
    <name evidence="1" type="ORF">UFOVP127_42</name>
    <name evidence="2" type="ORF">UFOVP276_148</name>
</gene>
<sequence>MAEQQSINVSLAKPQGRAYSDCNINERVAAMAPELEEFNRYMRNLPPEKGGGALAPLEMTLIRTYLAWKLSNVTQTTDHTKD</sequence>
<organism evidence="2">
    <name type="scientific">uncultured Caudovirales phage</name>
    <dbReference type="NCBI Taxonomy" id="2100421"/>
    <lineage>
        <taxon>Viruses</taxon>
        <taxon>Duplodnaviria</taxon>
        <taxon>Heunggongvirae</taxon>
        <taxon>Uroviricota</taxon>
        <taxon>Caudoviricetes</taxon>
        <taxon>Peduoviridae</taxon>
        <taxon>Maltschvirus</taxon>
        <taxon>Maltschvirus maltsch</taxon>
    </lineage>
</organism>
<name>A0A6J5LNG8_9CAUD</name>
<evidence type="ECO:0000313" key="2">
    <source>
        <dbReference type="EMBL" id="CAB4135192.1"/>
    </source>
</evidence>
<proteinExistence type="predicted"/>
<evidence type="ECO:0000313" key="1">
    <source>
        <dbReference type="EMBL" id="CAB4131026.1"/>
    </source>
</evidence>